<feature type="transmembrane region" description="Helical" evidence="1">
    <location>
        <begin position="28"/>
        <end position="47"/>
    </location>
</feature>
<protein>
    <recommendedName>
        <fullName evidence="2">Putative Flp pilus-assembly TadG-like N-terminal domain-containing protein</fullName>
    </recommendedName>
</protein>
<dbReference type="Proteomes" id="UP000188388">
    <property type="component" value="Unassembled WGS sequence"/>
</dbReference>
<dbReference type="InterPro" id="IPR028087">
    <property type="entry name" value="Tad_N"/>
</dbReference>
<name>A0A1R3UZT2_9HYPH</name>
<evidence type="ECO:0000313" key="3">
    <source>
        <dbReference type="EMBL" id="SIT53087.1"/>
    </source>
</evidence>
<gene>
    <name evidence="3" type="ORF">BQ8794_10457</name>
</gene>
<reference evidence="4" key="1">
    <citation type="submission" date="2017-01" db="EMBL/GenBank/DDBJ databases">
        <authorList>
            <person name="Brunel B."/>
        </authorList>
    </citation>
    <scope>NUCLEOTIDE SEQUENCE [LARGE SCALE GENOMIC DNA]</scope>
</reference>
<dbReference type="Pfam" id="PF13400">
    <property type="entry name" value="Tad"/>
    <property type="match status" value="1"/>
</dbReference>
<accession>A0A1R3UZT2</accession>
<keyword evidence="1" id="KW-1133">Transmembrane helix</keyword>
<dbReference type="EMBL" id="FTPD01000001">
    <property type="protein sequence ID" value="SIT53087.1"/>
    <property type="molecule type" value="Genomic_DNA"/>
</dbReference>
<keyword evidence="4" id="KW-1185">Reference proteome</keyword>
<evidence type="ECO:0000313" key="4">
    <source>
        <dbReference type="Proteomes" id="UP000188388"/>
    </source>
</evidence>
<proteinExistence type="predicted"/>
<organism evidence="3 4">
    <name type="scientific">Mesorhizobium prunaredense</name>
    <dbReference type="NCBI Taxonomy" id="1631249"/>
    <lineage>
        <taxon>Bacteria</taxon>
        <taxon>Pseudomonadati</taxon>
        <taxon>Pseudomonadota</taxon>
        <taxon>Alphaproteobacteria</taxon>
        <taxon>Hyphomicrobiales</taxon>
        <taxon>Phyllobacteriaceae</taxon>
        <taxon>Mesorhizobium</taxon>
    </lineage>
</organism>
<dbReference type="InterPro" id="IPR036465">
    <property type="entry name" value="vWFA_dom_sf"/>
</dbReference>
<evidence type="ECO:0000256" key="1">
    <source>
        <dbReference type="SAM" id="Phobius"/>
    </source>
</evidence>
<dbReference type="AlphaFoldDB" id="A0A1R3UZT2"/>
<dbReference type="STRING" id="1631249.BQ8794_10457"/>
<feature type="domain" description="Putative Flp pilus-assembly TadG-like N-terminal" evidence="2">
    <location>
        <begin position="26"/>
        <end position="73"/>
    </location>
</feature>
<evidence type="ECO:0000259" key="2">
    <source>
        <dbReference type="Pfam" id="PF13400"/>
    </source>
</evidence>
<keyword evidence="1" id="KW-0812">Transmembrane</keyword>
<dbReference type="SUPFAM" id="SSF53300">
    <property type="entry name" value="vWA-like"/>
    <property type="match status" value="1"/>
</dbReference>
<dbReference type="Gene3D" id="3.40.50.410">
    <property type="entry name" value="von Willebrand factor, type A domain"/>
    <property type="match status" value="2"/>
</dbReference>
<keyword evidence="1" id="KW-0472">Membrane</keyword>
<sequence length="662" mass="71735">MAFSPTRGSGGVLKTMIRKFGRDRRGNYTLMTAITMVPLMGGLALSVDFSELLRQKHDTLNALDAAGLATAQQIVSGATDDAAKAYAKTFFEANLGPVDPADTLLTVTLPNSNAGGGTLKLCSTLTYKPYFLPAAAMLTSGTTFTACSEIRLKNTLEVALVLDNSGSMNELGSGTGAKRIDLLKTAAKQLVDTLALQAQQMKQVSKPVQFSLVPFAASVNVGPTRDQDSWMDQDGISPIQHEDFDWTKMTAANDPDKYAEKFNGVWYKRGAGWGETQDQPLTRFSLYADITVESGREEVPNTKQYICDTYNKKGNCSSGHWTTPEYIYTTSRYASWQGCVEARPHPYNNDDTTPDTATPATLFVPMFAPDEAGTLWLDFNRDGANDVTYLSYGYGNNWWADWPYTANPTASERQSDMRKYFLVKPYGSKSAASGDGPNASCTTNPITPLKDVSQIAQKEEINNAIDAMAPNGNTNVPEGLAWGWRTVSSNEPFTEGRPNAERGNDKVVIVLTDGANTYSAVSDSGYANNRSTYAAYGYTGLTYPGSGSVTRLFMNTSTDIGKTTYTGANYTAALDEQMQTLCANAKKSNVLVMTVALDLSTSDAGDKKALDALKACSSDSRFRKDPTDPTKPAKLFWNATGATLSDNFKEIANELSNLRIVG</sequence>